<evidence type="ECO:0000313" key="9">
    <source>
        <dbReference type="EMBL" id="MEE6306327.1"/>
    </source>
</evidence>
<dbReference type="Pfam" id="PF00196">
    <property type="entry name" value="GerE"/>
    <property type="match status" value="1"/>
</dbReference>
<organism evidence="9 10">
    <name type="scientific">Plantactinospora veratri</name>
    <dbReference type="NCBI Taxonomy" id="1436122"/>
    <lineage>
        <taxon>Bacteria</taxon>
        <taxon>Bacillati</taxon>
        <taxon>Actinomycetota</taxon>
        <taxon>Actinomycetes</taxon>
        <taxon>Micromonosporales</taxon>
        <taxon>Micromonosporaceae</taxon>
        <taxon>Plantactinospora</taxon>
    </lineage>
</organism>
<name>A0ABU7S8V8_9ACTN</name>
<dbReference type="SUPFAM" id="SSF46894">
    <property type="entry name" value="C-terminal effector domain of the bipartite response regulators"/>
    <property type="match status" value="1"/>
</dbReference>
<dbReference type="PANTHER" id="PTHR43214:SF24">
    <property type="entry name" value="TRANSCRIPTIONAL REGULATORY PROTEIN NARL-RELATED"/>
    <property type="match status" value="1"/>
</dbReference>
<evidence type="ECO:0000313" key="10">
    <source>
        <dbReference type="Proteomes" id="UP001339911"/>
    </source>
</evidence>
<keyword evidence="10" id="KW-1185">Reference proteome</keyword>
<dbReference type="Pfam" id="PF00072">
    <property type="entry name" value="Response_reg"/>
    <property type="match status" value="1"/>
</dbReference>
<feature type="domain" description="Response regulatory" evidence="8">
    <location>
        <begin position="40"/>
        <end position="157"/>
    </location>
</feature>
<comment type="caution">
    <text evidence="9">The sequence shown here is derived from an EMBL/GenBank/DDBJ whole genome shotgun (WGS) entry which is preliminary data.</text>
</comment>
<dbReference type="InterPro" id="IPR058245">
    <property type="entry name" value="NreC/VraR/RcsB-like_REC"/>
</dbReference>
<feature type="region of interest" description="Disordered" evidence="6">
    <location>
        <begin position="1"/>
        <end position="34"/>
    </location>
</feature>
<dbReference type="InterPro" id="IPR000792">
    <property type="entry name" value="Tscrpt_reg_LuxR_C"/>
</dbReference>
<accession>A0ABU7S8V8</accession>
<proteinExistence type="predicted"/>
<evidence type="ECO:0000256" key="3">
    <source>
        <dbReference type="ARBA" id="ARBA00023125"/>
    </source>
</evidence>
<evidence type="ECO:0000259" key="8">
    <source>
        <dbReference type="PROSITE" id="PS50110"/>
    </source>
</evidence>
<dbReference type="PROSITE" id="PS50043">
    <property type="entry name" value="HTH_LUXR_2"/>
    <property type="match status" value="1"/>
</dbReference>
<evidence type="ECO:0000256" key="4">
    <source>
        <dbReference type="ARBA" id="ARBA00023163"/>
    </source>
</evidence>
<dbReference type="Gene3D" id="3.40.50.2300">
    <property type="match status" value="1"/>
</dbReference>
<dbReference type="SUPFAM" id="SSF52172">
    <property type="entry name" value="CheY-like"/>
    <property type="match status" value="1"/>
</dbReference>
<keyword evidence="1 5" id="KW-0597">Phosphoprotein</keyword>
<evidence type="ECO:0000256" key="2">
    <source>
        <dbReference type="ARBA" id="ARBA00023015"/>
    </source>
</evidence>
<keyword evidence="3" id="KW-0238">DNA-binding</keyword>
<keyword evidence="4" id="KW-0804">Transcription</keyword>
<dbReference type="InterPro" id="IPR016032">
    <property type="entry name" value="Sig_transdc_resp-reg_C-effctor"/>
</dbReference>
<evidence type="ECO:0000256" key="6">
    <source>
        <dbReference type="SAM" id="MobiDB-lite"/>
    </source>
</evidence>
<reference evidence="9 10" key="1">
    <citation type="submission" date="2024-01" db="EMBL/GenBank/DDBJ databases">
        <title>Genome insights into Plantactinospora veratri sp. nov.</title>
        <authorList>
            <person name="Wang L."/>
        </authorList>
    </citation>
    <scope>NUCLEOTIDE SEQUENCE [LARGE SCALE GENOMIC DNA]</scope>
    <source>
        <strain evidence="9 10">NEAU-FHS4</strain>
    </source>
</reference>
<gene>
    <name evidence="9" type="ORF">V1634_05710</name>
</gene>
<dbReference type="EMBL" id="JAZGQL010000004">
    <property type="protein sequence ID" value="MEE6306327.1"/>
    <property type="molecule type" value="Genomic_DNA"/>
</dbReference>
<dbReference type="PROSITE" id="PS00622">
    <property type="entry name" value="HTH_LUXR_1"/>
    <property type="match status" value="1"/>
</dbReference>
<dbReference type="PROSITE" id="PS50110">
    <property type="entry name" value="RESPONSE_REGULATORY"/>
    <property type="match status" value="1"/>
</dbReference>
<evidence type="ECO:0000256" key="5">
    <source>
        <dbReference type="PROSITE-ProRule" id="PRU00169"/>
    </source>
</evidence>
<feature type="domain" description="HTH luxR-type" evidence="7">
    <location>
        <begin position="191"/>
        <end position="256"/>
    </location>
</feature>
<protein>
    <submittedName>
        <fullName evidence="9">Response regulator transcription factor</fullName>
    </submittedName>
</protein>
<feature type="compositionally biased region" description="Low complexity" evidence="6">
    <location>
        <begin position="11"/>
        <end position="29"/>
    </location>
</feature>
<dbReference type="SMART" id="SM00421">
    <property type="entry name" value="HTH_LUXR"/>
    <property type="match status" value="1"/>
</dbReference>
<dbReference type="PRINTS" id="PR00038">
    <property type="entry name" value="HTHLUXR"/>
</dbReference>
<dbReference type="Proteomes" id="UP001339911">
    <property type="component" value="Unassembled WGS sequence"/>
</dbReference>
<dbReference type="InterPro" id="IPR011006">
    <property type="entry name" value="CheY-like_superfamily"/>
</dbReference>
<feature type="modified residue" description="4-aspartylphosphate" evidence="5">
    <location>
        <position position="91"/>
    </location>
</feature>
<dbReference type="InterPro" id="IPR039420">
    <property type="entry name" value="WalR-like"/>
</dbReference>
<keyword evidence="2" id="KW-0805">Transcription regulation</keyword>
<dbReference type="CDD" id="cd06170">
    <property type="entry name" value="LuxR_C_like"/>
    <property type="match status" value="1"/>
</dbReference>
<dbReference type="CDD" id="cd17535">
    <property type="entry name" value="REC_NarL-like"/>
    <property type="match status" value="1"/>
</dbReference>
<evidence type="ECO:0000256" key="1">
    <source>
        <dbReference type="ARBA" id="ARBA00022553"/>
    </source>
</evidence>
<evidence type="ECO:0000259" key="7">
    <source>
        <dbReference type="PROSITE" id="PS50043"/>
    </source>
</evidence>
<dbReference type="PANTHER" id="PTHR43214">
    <property type="entry name" value="TWO-COMPONENT RESPONSE REGULATOR"/>
    <property type="match status" value="1"/>
</dbReference>
<sequence length="258" mass="26905">MTPGDGPSRQPVPTGADPAPTGADPAGVDSPSQGADPAIRVLLVDDDALVRTGLRLMLGGAPDIEVVGEAADGADVADAVTRLCPDVVLMDVRMPLLDGIAATRAITARSGHRPEVIVLTTFDADATILDALRNGAAGFLVKHTPPEQIVDAVRRAAAGEPVLSPTVARTLIDHVAGVAPHRRPDQRRQRARERFGLLSERERAVAVAVAEGLSNGEIADRLFLSVGTVKAYVSSALAKLDLDNRIQLALLAHDAGDE</sequence>
<dbReference type="InterPro" id="IPR001789">
    <property type="entry name" value="Sig_transdc_resp-reg_receiver"/>
</dbReference>
<dbReference type="RefSeq" id="WP_331206674.1">
    <property type="nucleotide sequence ID" value="NZ_JAZGQL010000004.1"/>
</dbReference>
<dbReference type="SMART" id="SM00448">
    <property type="entry name" value="REC"/>
    <property type="match status" value="1"/>
</dbReference>